<reference evidence="2 3" key="1">
    <citation type="submission" date="2024-10" db="EMBL/GenBank/DDBJ databases">
        <authorList>
            <person name="Kim D."/>
        </authorList>
    </citation>
    <scope>NUCLEOTIDE SEQUENCE [LARGE SCALE GENOMIC DNA]</scope>
    <source>
        <strain evidence="2">BH-2024</strain>
    </source>
</reference>
<keyword evidence="3" id="KW-1185">Reference proteome</keyword>
<evidence type="ECO:0000256" key="1">
    <source>
        <dbReference type="SAM" id="MobiDB-lite"/>
    </source>
</evidence>
<gene>
    <name evidence="2" type="ORF">niasHT_016413</name>
</gene>
<name>A0ABD2LJ08_9BILA</name>
<feature type="compositionally biased region" description="Low complexity" evidence="1">
    <location>
        <begin position="105"/>
        <end position="124"/>
    </location>
</feature>
<accession>A0ABD2LJ08</accession>
<evidence type="ECO:0000313" key="2">
    <source>
        <dbReference type="EMBL" id="KAL3115202.1"/>
    </source>
</evidence>
<organism evidence="2 3">
    <name type="scientific">Heterodera trifolii</name>
    <dbReference type="NCBI Taxonomy" id="157864"/>
    <lineage>
        <taxon>Eukaryota</taxon>
        <taxon>Metazoa</taxon>
        <taxon>Ecdysozoa</taxon>
        <taxon>Nematoda</taxon>
        <taxon>Chromadorea</taxon>
        <taxon>Rhabditida</taxon>
        <taxon>Tylenchina</taxon>
        <taxon>Tylenchomorpha</taxon>
        <taxon>Tylenchoidea</taxon>
        <taxon>Heteroderidae</taxon>
        <taxon>Heteroderinae</taxon>
        <taxon>Heterodera</taxon>
    </lineage>
</organism>
<evidence type="ECO:0000313" key="3">
    <source>
        <dbReference type="Proteomes" id="UP001620626"/>
    </source>
</evidence>
<dbReference type="Proteomes" id="UP001620626">
    <property type="component" value="Unassembled WGS sequence"/>
</dbReference>
<feature type="region of interest" description="Disordered" evidence="1">
    <location>
        <begin position="105"/>
        <end position="131"/>
    </location>
</feature>
<comment type="caution">
    <text evidence="2">The sequence shown here is derived from an EMBL/GenBank/DDBJ whole genome shotgun (WGS) entry which is preliminary data.</text>
</comment>
<dbReference type="AlphaFoldDB" id="A0ABD2LJ08"/>
<protein>
    <submittedName>
        <fullName evidence="2">Uncharacterized protein</fullName>
    </submittedName>
</protein>
<proteinExistence type="predicted"/>
<dbReference type="EMBL" id="JBICBT010000393">
    <property type="protein sequence ID" value="KAL3115202.1"/>
    <property type="molecule type" value="Genomic_DNA"/>
</dbReference>
<sequence>MPKQHQQQQQDQDQQRQTDVIEHDHCYAHPTKQLWKLKRQKYMLTFKLCKMCAQELYNRKDDITECNDGGVNLSFHLCKHCTMLNMRLSDMNSVQFMAYQPRNNNYNINTNNSNKNRNNKNNNNDENDSHNNFWYDNYGSTYCRGGPRNNYMQEKRKCFASDMDDMN</sequence>